<feature type="coiled-coil region" evidence="1">
    <location>
        <begin position="445"/>
        <end position="504"/>
    </location>
</feature>
<evidence type="ECO:0000313" key="2">
    <source>
        <dbReference type="EMBL" id="KAK8841282.1"/>
    </source>
</evidence>
<evidence type="ECO:0000256" key="1">
    <source>
        <dbReference type="SAM" id="Coils"/>
    </source>
</evidence>
<feature type="coiled-coil region" evidence="1">
    <location>
        <begin position="28"/>
        <end position="79"/>
    </location>
</feature>
<reference evidence="2 3" key="1">
    <citation type="submission" date="2024-04" db="EMBL/GenBank/DDBJ databases">
        <title>Tritrichomonas musculus Genome.</title>
        <authorList>
            <person name="Alves-Ferreira E."/>
            <person name="Grigg M."/>
            <person name="Lorenzi H."/>
            <person name="Galac M."/>
        </authorList>
    </citation>
    <scope>NUCLEOTIDE SEQUENCE [LARGE SCALE GENOMIC DNA]</scope>
    <source>
        <strain evidence="2 3">EAF2021</strain>
    </source>
</reference>
<comment type="caution">
    <text evidence="2">The sequence shown here is derived from an EMBL/GenBank/DDBJ whole genome shotgun (WGS) entry which is preliminary data.</text>
</comment>
<name>A0ABR2H4X8_9EUKA</name>
<feature type="coiled-coil region" evidence="1">
    <location>
        <begin position="186"/>
        <end position="286"/>
    </location>
</feature>
<protein>
    <submittedName>
        <fullName evidence="2">Uncharacterized protein</fullName>
    </submittedName>
</protein>
<keyword evidence="1" id="KW-0175">Coiled coil</keyword>
<keyword evidence="3" id="KW-1185">Reference proteome</keyword>
<organism evidence="2 3">
    <name type="scientific">Tritrichomonas musculus</name>
    <dbReference type="NCBI Taxonomy" id="1915356"/>
    <lineage>
        <taxon>Eukaryota</taxon>
        <taxon>Metamonada</taxon>
        <taxon>Parabasalia</taxon>
        <taxon>Tritrichomonadida</taxon>
        <taxon>Tritrichomonadidae</taxon>
        <taxon>Tritrichomonas</taxon>
    </lineage>
</organism>
<gene>
    <name evidence="2" type="ORF">M9Y10_027485</name>
</gene>
<dbReference type="EMBL" id="JAPFFF010000042">
    <property type="protein sequence ID" value="KAK8841282.1"/>
    <property type="molecule type" value="Genomic_DNA"/>
</dbReference>
<dbReference type="Proteomes" id="UP001470230">
    <property type="component" value="Unassembled WGS sequence"/>
</dbReference>
<accession>A0ABR2H4X8</accession>
<sequence>MNTSQSRSSALRASNTKKKINLGKGRFESILDQRKTNLDQQKEKLEQAKLKLKEDQKSLDEEMQKLQEQQDLIQEIGADIKGINSATSILSEDFNCSALRHQMTVLQKTEADLTQQLRIAQQQLDEKTYRLRVSSRNKEDPETIRLLENELKEKAIQFKMIRELLETLKSEILTRENDVILLEFQALQHKKELDKNNQEKEMLIQRRKDAAINKRNIIHEIKKYDQIKLDYSEKKKNLETKLASIQNEQDNLNSFEKELNDKENELKQKQEQLSEMQNELNQIRLKKAQEGIDKKEGLESQKMIDLLDDSHPIDPQSEENVNMEIELDTEEKLVRMRSNNIEIEASAQNEAFNEKRQKLINDINLLQSLLSKSEKDEETEAKIAQAREENSKLKDEIREQEAEIEKINSQLLSEEEMKKFNIEYKNEMKNLFAQEREIKLNFLSLKEDERDLQDDEEEIEIRRKNLENERYLIEKHDKACQKLLDIAETQLEQVKKKYQIAYLNNSQREKKK</sequence>
<feature type="coiled-coil region" evidence="1">
    <location>
        <begin position="349"/>
        <end position="417"/>
    </location>
</feature>
<proteinExistence type="predicted"/>
<evidence type="ECO:0000313" key="3">
    <source>
        <dbReference type="Proteomes" id="UP001470230"/>
    </source>
</evidence>